<dbReference type="InterPro" id="IPR047785">
    <property type="entry name" value="tRNA_MNMC2"/>
</dbReference>
<keyword evidence="4 12" id="KW-0808">Transferase</keyword>
<keyword evidence="1" id="KW-0963">Cytoplasm</keyword>
<protein>
    <submittedName>
        <fullName evidence="12">Bifunctional tRNA (5-methylaminomethyl-2-thiouridine)(34)-methyltransferase MnmD/FAD-dependent 5-carboxymethylaminomethyl-2-thiouridine(34) oxidoreductase MnmC</fullName>
    </submittedName>
</protein>
<dbReference type="NCBIfam" id="NF002481">
    <property type="entry name" value="PRK01747.1-2"/>
    <property type="match status" value="1"/>
</dbReference>
<evidence type="ECO:0000256" key="5">
    <source>
        <dbReference type="ARBA" id="ARBA00022691"/>
    </source>
</evidence>
<dbReference type="NCBIfam" id="NF033855">
    <property type="entry name" value="tRNA_MNMC2"/>
    <property type="match status" value="1"/>
</dbReference>
<evidence type="ECO:0000256" key="1">
    <source>
        <dbReference type="ARBA" id="ARBA00022490"/>
    </source>
</evidence>
<evidence type="ECO:0000313" key="12">
    <source>
        <dbReference type="EMBL" id="PZP54992.1"/>
    </source>
</evidence>
<accession>A0A2W5HH72</accession>
<evidence type="ECO:0000259" key="11">
    <source>
        <dbReference type="Pfam" id="PF05430"/>
    </source>
</evidence>
<dbReference type="GO" id="GO:0004808">
    <property type="term" value="F:tRNA (5-methylaminomethyl-2-thiouridylate)(34)-methyltransferase activity"/>
    <property type="evidence" value="ECO:0007669"/>
    <property type="project" value="InterPro"/>
</dbReference>
<dbReference type="InterPro" id="IPR023032">
    <property type="entry name" value="tRNA_MAMT_biosynth_bifunc_MnmC"/>
</dbReference>
<dbReference type="GO" id="GO:0032259">
    <property type="term" value="P:methylation"/>
    <property type="evidence" value="ECO:0007669"/>
    <property type="project" value="UniProtKB-KW"/>
</dbReference>
<keyword evidence="7" id="KW-0274">FAD</keyword>
<organism evidence="12 13">
    <name type="scientific">Micavibrio aeruginosavorus</name>
    <dbReference type="NCBI Taxonomy" id="349221"/>
    <lineage>
        <taxon>Bacteria</taxon>
        <taxon>Pseudomonadati</taxon>
        <taxon>Bdellovibrionota</taxon>
        <taxon>Bdellovibrionia</taxon>
        <taxon>Bdellovibrionales</taxon>
        <taxon>Pseudobdellovibrionaceae</taxon>
        <taxon>Micavibrio</taxon>
    </lineage>
</organism>
<comment type="caution">
    <text evidence="12">The sequence shown here is derived from an EMBL/GenBank/DDBJ whole genome shotgun (WGS) entry which is preliminary data.</text>
</comment>
<dbReference type="Gene3D" id="3.40.50.150">
    <property type="entry name" value="Vaccinia Virus protein VP39"/>
    <property type="match status" value="1"/>
</dbReference>
<dbReference type="InterPro" id="IPR029063">
    <property type="entry name" value="SAM-dependent_MTases_sf"/>
</dbReference>
<feature type="domain" description="MnmC-like methyltransferase" evidence="11">
    <location>
        <begin position="97"/>
        <end position="214"/>
    </location>
</feature>
<keyword evidence="6" id="KW-0819">tRNA processing</keyword>
<keyword evidence="5" id="KW-0949">S-adenosyl-L-methionine</keyword>
<proteinExistence type="inferred from homology"/>
<dbReference type="GO" id="GO:0002098">
    <property type="term" value="P:tRNA wobble uridine modification"/>
    <property type="evidence" value="ECO:0007669"/>
    <property type="project" value="TreeGrafter"/>
</dbReference>
<feature type="domain" description="FAD dependent oxidoreductase" evidence="10">
    <location>
        <begin position="231"/>
        <end position="555"/>
    </location>
</feature>
<evidence type="ECO:0000313" key="13">
    <source>
        <dbReference type="Proteomes" id="UP000249739"/>
    </source>
</evidence>
<dbReference type="Proteomes" id="UP000249739">
    <property type="component" value="Unassembled WGS sequence"/>
</dbReference>
<gene>
    <name evidence="12" type="ORF">DI586_08260</name>
</gene>
<reference evidence="12 13" key="1">
    <citation type="submission" date="2017-08" db="EMBL/GenBank/DDBJ databases">
        <title>Infants hospitalized years apart are colonized by the same room-sourced microbial strains.</title>
        <authorList>
            <person name="Brooks B."/>
            <person name="Olm M.R."/>
            <person name="Firek B.A."/>
            <person name="Baker R."/>
            <person name="Thomas B.C."/>
            <person name="Morowitz M.J."/>
            <person name="Banfield J.F."/>
        </authorList>
    </citation>
    <scope>NUCLEOTIDE SEQUENCE [LARGE SCALE GENOMIC DNA]</scope>
    <source>
        <strain evidence="12">S2_006_000_R2_64</strain>
    </source>
</reference>
<dbReference type="InterPro" id="IPR008471">
    <property type="entry name" value="MnmC-like_methylTransf"/>
</dbReference>
<keyword evidence="9" id="KW-0511">Multifunctional enzyme</keyword>
<dbReference type="GO" id="GO:0016645">
    <property type="term" value="F:oxidoreductase activity, acting on the CH-NH group of donors"/>
    <property type="evidence" value="ECO:0007669"/>
    <property type="project" value="InterPro"/>
</dbReference>
<keyword evidence="2 12" id="KW-0489">Methyltransferase</keyword>
<dbReference type="EMBL" id="QFOT01000096">
    <property type="protein sequence ID" value="PZP54992.1"/>
    <property type="molecule type" value="Genomic_DNA"/>
</dbReference>
<dbReference type="Gene3D" id="3.50.50.60">
    <property type="entry name" value="FAD/NAD(P)-binding domain"/>
    <property type="match status" value="1"/>
</dbReference>
<evidence type="ECO:0000256" key="2">
    <source>
        <dbReference type="ARBA" id="ARBA00022603"/>
    </source>
</evidence>
<dbReference type="InterPro" id="IPR006076">
    <property type="entry name" value="FAD-dep_OxRdtase"/>
</dbReference>
<dbReference type="InterPro" id="IPR036188">
    <property type="entry name" value="FAD/NAD-bd_sf"/>
</dbReference>
<dbReference type="PANTHER" id="PTHR13847">
    <property type="entry name" value="SARCOSINE DEHYDROGENASE-RELATED"/>
    <property type="match status" value="1"/>
</dbReference>
<dbReference type="Pfam" id="PF05430">
    <property type="entry name" value="Methyltransf_30"/>
    <property type="match status" value="1"/>
</dbReference>
<evidence type="ECO:0000256" key="4">
    <source>
        <dbReference type="ARBA" id="ARBA00022679"/>
    </source>
</evidence>
<dbReference type="PANTHER" id="PTHR13847:SF283">
    <property type="entry name" value="TRNA 5-METHYLAMINOMETHYL-2-THIOURIDINE BIOSYNTHESIS BIFUNCTIONAL PROTEIN MNMC"/>
    <property type="match status" value="1"/>
</dbReference>
<evidence type="ECO:0000256" key="7">
    <source>
        <dbReference type="ARBA" id="ARBA00022827"/>
    </source>
</evidence>
<dbReference type="NCBIfam" id="TIGR03197">
    <property type="entry name" value="MnmC_Cterm"/>
    <property type="match status" value="1"/>
</dbReference>
<dbReference type="HAMAP" id="MF_01102">
    <property type="entry name" value="MnmC"/>
    <property type="match status" value="1"/>
</dbReference>
<sequence length="584" mass="64813">QIYSDTYKDIYFCEEDGLDEGDHVFLKGNKLPERWQDKAEFTIAETGFGTGLNFLATWLAWEKTAKTGQHLTYISFEKFPLTPEQIRTALSRWKKEIGDKLEMMLANYPLRISGWHPIRISDDISLLLVFDDVNRALPELEAYVDAWFLDGFAPAKNPEMWSETVFKAMAENSYDGTTFASFTAAGLVKRGLRDQNFFVAKTRGYGRKRDMIYGHFVSDHQKPEKKKVKSVAVIGGGLAGTNIAARLHNEGFTVDLYEEQNIAAGASGNPRGLFNPRFTSQQSFVSDFYASAYSCAIRQFKKLENIGYKSCGSLHLVTDSEKGKRLTGMAENCGWHRDHISMLESDEASEIAGIKVTCKATYLPDAGFVDPAALCGELSKHVSIQNEKVEKLIRSGEAWQVNERTYDAVVLACGAGVLNFPETAQLPLSTVRGQLAIARATDVTKKIKANICYGGYCSPAENDVHAIGATFQPWLKDENIRDEDNGDIIENLEVHVPSLANEMKITGARASFRVASKDRFPVVGRLEDYDNLYISAAHGSHGLISSVMAAEIIAADMMGRACPMPKLVAKELSPQRFAERAAKK</sequence>
<keyword evidence="3" id="KW-0285">Flavoprotein</keyword>
<evidence type="ECO:0000256" key="9">
    <source>
        <dbReference type="ARBA" id="ARBA00023268"/>
    </source>
</evidence>
<dbReference type="SUPFAM" id="SSF51905">
    <property type="entry name" value="FAD/NAD(P)-binding domain"/>
    <property type="match status" value="1"/>
</dbReference>
<dbReference type="Pfam" id="PF01266">
    <property type="entry name" value="DAO"/>
    <property type="match status" value="1"/>
</dbReference>
<dbReference type="Gene3D" id="3.30.9.10">
    <property type="entry name" value="D-Amino Acid Oxidase, subunit A, domain 2"/>
    <property type="match status" value="1"/>
</dbReference>
<dbReference type="GO" id="GO:0005737">
    <property type="term" value="C:cytoplasm"/>
    <property type="evidence" value="ECO:0007669"/>
    <property type="project" value="TreeGrafter"/>
</dbReference>
<evidence type="ECO:0000256" key="3">
    <source>
        <dbReference type="ARBA" id="ARBA00022630"/>
    </source>
</evidence>
<evidence type="ECO:0000259" key="10">
    <source>
        <dbReference type="Pfam" id="PF01266"/>
    </source>
</evidence>
<feature type="non-terminal residue" evidence="12">
    <location>
        <position position="1"/>
    </location>
</feature>
<dbReference type="InterPro" id="IPR017610">
    <property type="entry name" value="tRNA_S-uridine_synth_MnmC_C"/>
</dbReference>
<keyword evidence="8" id="KW-0560">Oxidoreductase</keyword>
<name>A0A2W5HH72_9BACT</name>
<dbReference type="AlphaFoldDB" id="A0A2W5HH72"/>
<evidence type="ECO:0000256" key="8">
    <source>
        <dbReference type="ARBA" id="ARBA00023002"/>
    </source>
</evidence>
<evidence type="ECO:0000256" key="6">
    <source>
        <dbReference type="ARBA" id="ARBA00022694"/>
    </source>
</evidence>